<evidence type="ECO:0000256" key="2">
    <source>
        <dbReference type="ARBA" id="ARBA00023180"/>
    </source>
</evidence>
<dbReference type="RefSeq" id="WP_406583222.1">
    <property type="nucleotide sequence ID" value="NZ_JBJHQH010000027.1"/>
</dbReference>
<protein>
    <submittedName>
        <fullName evidence="4">Sulfotransferase domain-containing protein</fullName>
    </submittedName>
</protein>
<feature type="domain" description="Sulfotransferase" evidence="3">
    <location>
        <begin position="6"/>
        <end position="200"/>
    </location>
</feature>
<evidence type="ECO:0000313" key="5">
    <source>
        <dbReference type="Proteomes" id="UP001623041"/>
    </source>
</evidence>
<proteinExistence type="predicted"/>
<organism evidence="4 5">
    <name type="scientific">Bacillus salipaludis</name>
    <dbReference type="NCBI Taxonomy" id="2547811"/>
    <lineage>
        <taxon>Bacteria</taxon>
        <taxon>Bacillati</taxon>
        <taxon>Bacillota</taxon>
        <taxon>Bacilli</taxon>
        <taxon>Bacillales</taxon>
        <taxon>Bacillaceae</taxon>
        <taxon>Bacillus</taxon>
    </lineage>
</organism>
<keyword evidence="1" id="KW-0808">Transferase</keyword>
<dbReference type="SUPFAM" id="SSF52540">
    <property type="entry name" value="P-loop containing nucleoside triphosphate hydrolases"/>
    <property type="match status" value="1"/>
</dbReference>
<name>A0ABW8RMK7_9BACI</name>
<evidence type="ECO:0000259" key="3">
    <source>
        <dbReference type="Pfam" id="PF00685"/>
    </source>
</evidence>
<dbReference type="PANTHER" id="PTHR10605">
    <property type="entry name" value="HEPARAN SULFATE SULFOTRANSFERASE"/>
    <property type="match status" value="1"/>
</dbReference>
<comment type="caution">
    <text evidence="4">The sequence shown here is derived from an EMBL/GenBank/DDBJ whole genome shotgun (WGS) entry which is preliminary data.</text>
</comment>
<dbReference type="Pfam" id="PF00685">
    <property type="entry name" value="Sulfotransfer_1"/>
    <property type="match status" value="1"/>
</dbReference>
<dbReference type="InterPro" id="IPR027417">
    <property type="entry name" value="P-loop_NTPase"/>
</dbReference>
<dbReference type="Gene3D" id="3.40.50.300">
    <property type="entry name" value="P-loop containing nucleotide triphosphate hydrolases"/>
    <property type="match status" value="1"/>
</dbReference>
<keyword evidence="2" id="KW-0325">Glycoprotein</keyword>
<dbReference type="Proteomes" id="UP001623041">
    <property type="component" value="Unassembled WGS sequence"/>
</dbReference>
<evidence type="ECO:0000313" key="4">
    <source>
        <dbReference type="EMBL" id="MFK9094772.1"/>
    </source>
</evidence>
<sequence length="260" mass="30759">MTINLPDFLIIGAMKSGTSSLYRNIVNHPQIVSATKKEVHFFDKKYDQGLEWYLSHFPLLTENKEHFVTGEASPRYLIHPDAPKRAYDTLPKVKLIALLRNPVDRAYSHYHHMERKGKEPLSFEEAIEREAMQFNQNIEQALENYKTISSSYLTRGIYANQLKRWMEFFPKEQFLILKSEDFFADPQSGFKLVTDFLNLPEWDFLNQKQWNVGQYNNMDVQIREKLQAFFKPHNERLYELLGRDFGWDEDKPAGEEGRLE</sequence>
<accession>A0ABW8RMK7</accession>
<dbReference type="InterPro" id="IPR037359">
    <property type="entry name" value="NST/OST"/>
</dbReference>
<dbReference type="PANTHER" id="PTHR10605:SF56">
    <property type="entry name" value="BIFUNCTIONAL HEPARAN SULFATE N-DEACETYLASE_N-SULFOTRANSFERASE"/>
    <property type="match status" value="1"/>
</dbReference>
<keyword evidence="5" id="KW-1185">Reference proteome</keyword>
<gene>
    <name evidence="4" type="ORF">ACJEBI_25270</name>
</gene>
<evidence type="ECO:0000256" key="1">
    <source>
        <dbReference type="ARBA" id="ARBA00022679"/>
    </source>
</evidence>
<dbReference type="EMBL" id="JBJHQH010000027">
    <property type="protein sequence ID" value="MFK9094772.1"/>
    <property type="molecule type" value="Genomic_DNA"/>
</dbReference>
<dbReference type="InterPro" id="IPR000863">
    <property type="entry name" value="Sulfotransferase_dom"/>
</dbReference>
<reference evidence="4 5" key="1">
    <citation type="submission" date="2024-11" db="EMBL/GenBank/DDBJ databases">
        <authorList>
            <person name="Lucas J.A."/>
        </authorList>
    </citation>
    <scope>NUCLEOTIDE SEQUENCE [LARGE SCALE GENOMIC DNA]</scope>
    <source>
        <strain evidence="4 5">Z 5.4</strain>
    </source>
</reference>